<name>A0A835J700_9ROSI</name>
<evidence type="ECO:0000313" key="2">
    <source>
        <dbReference type="EMBL" id="KAF9663648.1"/>
    </source>
</evidence>
<dbReference type="Pfam" id="PF06807">
    <property type="entry name" value="Clp1"/>
    <property type="match status" value="2"/>
</dbReference>
<dbReference type="OrthoDB" id="258143at2759"/>
<evidence type="ECO:0000313" key="3">
    <source>
        <dbReference type="Proteomes" id="UP000657918"/>
    </source>
</evidence>
<comment type="caution">
    <text evidence="2">The sequence shown here is derived from an EMBL/GenBank/DDBJ whole genome shotgun (WGS) entry which is preliminary data.</text>
</comment>
<dbReference type="PANTHER" id="PTHR12755">
    <property type="entry name" value="CLEAVAGE/POLYADENYLATION FACTOR IA SUBUNIT CLP1P"/>
    <property type="match status" value="1"/>
</dbReference>
<evidence type="ECO:0000259" key="1">
    <source>
        <dbReference type="Pfam" id="PF06807"/>
    </source>
</evidence>
<dbReference type="Proteomes" id="UP000657918">
    <property type="component" value="Unassembled WGS sequence"/>
</dbReference>
<dbReference type="GO" id="GO:0005634">
    <property type="term" value="C:nucleus"/>
    <property type="evidence" value="ECO:0007669"/>
    <property type="project" value="TreeGrafter"/>
</dbReference>
<dbReference type="InterPro" id="IPR038238">
    <property type="entry name" value="Clp1_C_sf"/>
</dbReference>
<gene>
    <name evidence="2" type="ORF">SADUNF_Sadunf17G0073300</name>
</gene>
<proteinExistence type="predicted"/>
<dbReference type="GO" id="GO:0006388">
    <property type="term" value="P:tRNA splicing, via endonucleolytic cleavage and ligation"/>
    <property type="evidence" value="ECO:0007669"/>
    <property type="project" value="TreeGrafter"/>
</dbReference>
<sequence length="150" mass="16587">MLKINITFRYLSFVFCFPNPRISNLHFTGSKSVMKENIDRDLLQVFLAVSYAQEPDQIVSSNVAGFIYVTDIDLQRRKITCLSPTAGELANVLSPHSNIANFSDFFGYRISGGFQAPRSALPIGADPVANPLRVAPVNMDRDLLHVALAV</sequence>
<protein>
    <recommendedName>
        <fullName evidence="1">Clp1 C-terminal domain-containing protein</fullName>
    </recommendedName>
</protein>
<feature type="domain" description="Clp1 C-terminal" evidence="1">
    <location>
        <begin position="93"/>
        <end position="150"/>
    </location>
</feature>
<dbReference type="AlphaFoldDB" id="A0A835J700"/>
<dbReference type="InterPro" id="IPR045116">
    <property type="entry name" value="Clp1/Grc3"/>
</dbReference>
<dbReference type="EMBL" id="JADGMS010000017">
    <property type="protein sequence ID" value="KAF9663648.1"/>
    <property type="molecule type" value="Genomic_DNA"/>
</dbReference>
<dbReference type="GO" id="GO:0031124">
    <property type="term" value="P:mRNA 3'-end processing"/>
    <property type="evidence" value="ECO:0007669"/>
    <property type="project" value="InterPro"/>
</dbReference>
<reference evidence="2 3" key="1">
    <citation type="submission" date="2020-10" db="EMBL/GenBank/DDBJ databases">
        <title>Plant Genome Project.</title>
        <authorList>
            <person name="Zhang R.-G."/>
        </authorList>
    </citation>
    <scope>NUCLEOTIDE SEQUENCE [LARGE SCALE GENOMIC DNA]</scope>
    <source>
        <strain evidence="2">FAFU-HL-1</strain>
        <tissue evidence="2">Leaf</tissue>
    </source>
</reference>
<dbReference type="Gene3D" id="2.40.30.330">
    <property type="entry name" value="Pre-mRNA cleavage complex subunit Clp1, C-terminal domain"/>
    <property type="match status" value="2"/>
</dbReference>
<organism evidence="2 3">
    <name type="scientific">Salix dunnii</name>
    <dbReference type="NCBI Taxonomy" id="1413687"/>
    <lineage>
        <taxon>Eukaryota</taxon>
        <taxon>Viridiplantae</taxon>
        <taxon>Streptophyta</taxon>
        <taxon>Embryophyta</taxon>
        <taxon>Tracheophyta</taxon>
        <taxon>Spermatophyta</taxon>
        <taxon>Magnoliopsida</taxon>
        <taxon>eudicotyledons</taxon>
        <taxon>Gunneridae</taxon>
        <taxon>Pentapetalae</taxon>
        <taxon>rosids</taxon>
        <taxon>fabids</taxon>
        <taxon>Malpighiales</taxon>
        <taxon>Salicaceae</taxon>
        <taxon>Saliceae</taxon>
        <taxon>Salix</taxon>
    </lineage>
</organism>
<dbReference type="InterPro" id="IPR010655">
    <property type="entry name" value="Clp1_C"/>
</dbReference>
<accession>A0A835J700</accession>
<feature type="domain" description="Clp1 C-terminal" evidence="1">
    <location>
        <begin position="39"/>
        <end position="90"/>
    </location>
</feature>
<dbReference type="PANTHER" id="PTHR12755:SF6">
    <property type="entry name" value="POLYRIBONUCLEOTIDE 5'-HYDROXYL-KINASE CLP1"/>
    <property type="match status" value="1"/>
</dbReference>
<dbReference type="GO" id="GO:0051731">
    <property type="term" value="F:polynucleotide 5'-hydroxyl-kinase activity"/>
    <property type="evidence" value="ECO:0007669"/>
    <property type="project" value="InterPro"/>
</dbReference>
<keyword evidence="3" id="KW-1185">Reference proteome</keyword>